<evidence type="ECO:0000256" key="1">
    <source>
        <dbReference type="ARBA" id="ARBA00004370"/>
    </source>
</evidence>
<evidence type="ECO:0000256" key="2">
    <source>
        <dbReference type="ARBA" id="ARBA00022692"/>
    </source>
</evidence>
<dbReference type="InterPro" id="IPR001828">
    <property type="entry name" value="ANF_lig-bd_rcpt"/>
</dbReference>
<dbReference type="Pfam" id="PF01094">
    <property type="entry name" value="ANF_receptor"/>
    <property type="match status" value="1"/>
</dbReference>
<organism evidence="7 8">
    <name type="scientific">Ramazzottius varieornatus</name>
    <name type="common">Water bear</name>
    <name type="synonym">Tardigrade</name>
    <dbReference type="NCBI Taxonomy" id="947166"/>
    <lineage>
        <taxon>Eukaryota</taxon>
        <taxon>Metazoa</taxon>
        <taxon>Ecdysozoa</taxon>
        <taxon>Tardigrada</taxon>
        <taxon>Eutardigrada</taxon>
        <taxon>Parachela</taxon>
        <taxon>Hypsibioidea</taxon>
        <taxon>Ramazzottiidae</taxon>
        <taxon>Ramazzottius</taxon>
    </lineage>
</organism>
<evidence type="ECO:0000313" key="8">
    <source>
        <dbReference type="Proteomes" id="UP000186922"/>
    </source>
</evidence>
<keyword evidence="3" id="KW-1133">Transmembrane helix</keyword>
<dbReference type="Proteomes" id="UP000186922">
    <property type="component" value="Unassembled WGS sequence"/>
</dbReference>
<keyword evidence="4" id="KW-0472">Membrane</keyword>
<dbReference type="STRING" id="947166.A0A1D1UVD3"/>
<dbReference type="OrthoDB" id="5984008at2759"/>
<sequence length="310" mass="34412">MWSSHLWGTFACHAALLCGIAASLRTVKIAGIFDERSPLQTQKVFQYAVQNINEGRSGSALPGTTLVPRTIRDFRADLFLGPKIICDLAEEGTAAVFGSQREVSTAFVASLANVTNLPYLISRWKTSTKDSSMEINLHPDHQATSRALFDLIRYFNWTSFALIYDDAGSLARASTLLDGTNKLKPDIFKLDRSDIESTLRDVQSTGTSFIVIDCPGPVAGEVLKVAKEMDMITFYYHYILSTWDIHLMDVIEYSATFVNITSFQLVDMEDPRLMKLSAGLKGEKGPTFNQRLDISVSLSVPDNSSYARIE</sequence>
<protein>
    <recommendedName>
        <fullName evidence="6">Receptor ligand binding region domain-containing protein</fullName>
    </recommendedName>
</protein>
<feature type="domain" description="Receptor ligand binding region" evidence="6">
    <location>
        <begin position="42"/>
        <end position="277"/>
    </location>
</feature>
<dbReference type="AlphaFoldDB" id="A0A1D1UVD3"/>
<reference evidence="7 8" key="1">
    <citation type="journal article" date="2016" name="Nat. Commun.">
        <title>Extremotolerant tardigrade genome and improved radiotolerance of human cultured cells by tardigrade-unique protein.</title>
        <authorList>
            <person name="Hashimoto T."/>
            <person name="Horikawa D.D."/>
            <person name="Saito Y."/>
            <person name="Kuwahara H."/>
            <person name="Kozuka-Hata H."/>
            <person name="Shin-I T."/>
            <person name="Minakuchi Y."/>
            <person name="Ohishi K."/>
            <person name="Motoyama A."/>
            <person name="Aizu T."/>
            <person name="Enomoto A."/>
            <person name="Kondo K."/>
            <person name="Tanaka S."/>
            <person name="Hara Y."/>
            <person name="Koshikawa S."/>
            <person name="Sagara H."/>
            <person name="Miura T."/>
            <person name="Yokobori S."/>
            <person name="Miyagawa K."/>
            <person name="Suzuki Y."/>
            <person name="Kubo T."/>
            <person name="Oyama M."/>
            <person name="Kohara Y."/>
            <person name="Fujiyama A."/>
            <person name="Arakawa K."/>
            <person name="Katayama T."/>
            <person name="Toyoda A."/>
            <person name="Kunieda T."/>
        </authorList>
    </citation>
    <scope>NUCLEOTIDE SEQUENCE [LARGE SCALE GENOMIC DNA]</scope>
    <source>
        <strain evidence="7 8">YOKOZUNA-1</strain>
    </source>
</reference>
<comment type="subcellular location">
    <subcellularLocation>
        <location evidence="1">Membrane</location>
    </subcellularLocation>
</comment>
<evidence type="ECO:0000256" key="5">
    <source>
        <dbReference type="SAM" id="SignalP"/>
    </source>
</evidence>
<keyword evidence="8" id="KW-1185">Reference proteome</keyword>
<dbReference type="InterPro" id="IPR028082">
    <property type="entry name" value="Peripla_BP_I"/>
</dbReference>
<dbReference type="GO" id="GO:0016020">
    <property type="term" value="C:membrane"/>
    <property type="evidence" value="ECO:0007669"/>
    <property type="project" value="UniProtKB-SubCell"/>
</dbReference>
<evidence type="ECO:0000256" key="3">
    <source>
        <dbReference type="ARBA" id="ARBA00022989"/>
    </source>
</evidence>
<evidence type="ECO:0000256" key="4">
    <source>
        <dbReference type="ARBA" id="ARBA00023136"/>
    </source>
</evidence>
<proteinExistence type="predicted"/>
<feature type="chain" id="PRO_5008897648" description="Receptor ligand binding region domain-containing protein" evidence="5">
    <location>
        <begin position="24"/>
        <end position="310"/>
    </location>
</feature>
<dbReference type="Gene3D" id="3.40.50.2300">
    <property type="match status" value="2"/>
</dbReference>
<keyword evidence="5" id="KW-0732">Signal</keyword>
<keyword evidence="2" id="KW-0812">Transmembrane</keyword>
<dbReference type="SUPFAM" id="SSF53822">
    <property type="entry name" value="Periplasmic binding protein-like I"/>
    <property type="match status" value="1"/>
</dbReference>
<evidence type="ECO:0000259" key="6">
    <source>
        <dbReference type="Pfam" id="PF01094"/>
    </source>
</evidence>
<feature type="signal peptide" evidence="5">
    <location>
        <begin position="1"/>
        <end position="23"/>
    </location>
</feature>
<gene>
    <name evidence="7" type="primary">RvY_05553-1</name>
    <name evidence="7" type="synonym">RvY_05553.1</name>
    <name evidence="7" type="ORF">RvY_05553</name>
</gene>
<name>A0A1D1UVD3_RAMVA</name>
<evidence type="ECO:0000313" key="7">
    <source>
        <dbReference type="EMBL" id="GAU93646.1"/>
    </source>
</evidence>
<accession>A0A1D1UVD3</accession>
<comment type="caution">
    <text evidence="7">The sequence shown here is derived from an EMBL/GenBank/DDBJ whole genome shotgun (WGS) entry which is preliminary data.</text>
</comment>
<dbReference type="EMBL" id="BDGG01000002">
    <property type="protein sequence ID" value="GAU93646.1"/>
    <property type="molecule type" value="Genomic_DNA"/>
</dbReference>